<evidence type="ECO:0000256" key="2">
    <source>
        <dbReference type="SAM" id="SignalP"/>
    </source>
</evidence>
<dbReference type="InterPro" id="IPR007131">
    <property type="entry name" value="SHD1"/>
</dbReference>
<reference evidence="4 5" key="1">
    <citation type="submission" date="2019-02" db="EMBL/GenBank/DDBJ databases">
        <title>Deep-cultivation of Planctomycetes and their phenomic and genomic characterization uncovers novel biology.</title>
        <authorList>
            <person name="Wiegand S."/>
            <person name="Jogler M."/>
            <person name="Boedeker C."/>
            <person name="Pinto D."/>
            <person name="Vollmers J."/>
            <person name="Rivas-Marin E."/>
            <person name="Kohn T."/>
            <person name="Peeters S.H."/>
            <person name="Heuer A."/>
            <person name="Rast P."/>
            <person name="Oberbeckmann S."/>
            <person name="Bunk B."/>
            <person name="Jeske O."/>
            <person name="Meyerdierks A."/>
            <person name="Storesund J.E."/>
            <person name="Kallscheuer N."/>
            <person name="Luecker S."/>
            <person name="Lage O.M."/>
            <person name="Pohl T."/>
            <person name="Merkel B.J."/>
            <person name="Hornburger P."/>
            <person name="Mueller R.-W."/>
            <person name="Bruemmer F."/>
            <person name="Labrenz M."/>
            <person name="Spormann A.M."/>
            <person name="Op den Camp H."/>
            <person name="Overmann J."/>
            <person name="Amann R."/>
            <person name="Jetten M.S.M."/>
            <person name="Mascher T."/>
            <person name="Medema M.H."/>
            <person name="Devos D.P."/>
            <person name="Kaster A.-K."/>
            <person name="Ovreas L."/>
            <person name="Rohde M."/>
            <person name="Galperin M.Y."/>
            <person name="Jogler C."/>
        </authorList>
    </citation>
    <scope>NUCLEOTIDE SEQUENCE [LARGE SCALE GENOMIC DNA]</scope>
    <source>
        <strain evidence="4 5">Spa11</strain>
    </source>
</reference>
<name>A0A518K5R0_9BACT</name>
<feature type="chain" id="PRO_5022188025" description="SLA1 homology domain-containing protein" evidence="2">
    <location>
        <begin position="26"/>
        <end position="547"/>
    </location>
</feature>
<dbReference type="GO" id="GO:0032991">
    <property type="term" value="C:protein-containing complex"/>
    <property type="evidence" value="ECO:0007669"/>
    <property type="project" value="UniProtKB-ARBA"/>
</dbReference>
<organism evidence="4 5">
    <name type="scientific">Botrimarina mediterranea</name>
    <dbReference type="NCBI Taxonomy" id="2528022"/>
    <lineage>
        <taxon>Bacteria</taxon>
        <taxon>Pseudomonadati</taxon>
        <taxon>Planctomycetota</taxon>
        <taxon>Planctomycetia</taxon>
        <taxon>Pirellulales</taxon>
        <taxon>Lacipirellulaceae</taxon>
        <taxon>Botrimarina</taxon>
    </lineage>
</organism>
<feature type="compositionally biased region" description="Acidic residues" evidence="1">
    <location>
        <begin position="235"/>
        <end position="247"/>
    </location>
</feature>
<keyword evidence="5" id="KW-1185">Reference proteome</keyword>
<evidence type="ECO:0000313" key="5">
    <source>
        <dbReference type="Proteomes" id="UP000316426"/>
    </source>
</evidence>
<dbReference type="Pfam" id="PF03983">
    <property type="entry name" value="SHD1"/>
    <property type="match status" value="1"/>
</dbReference>
<accession>A0A518K5R0</accession>
<dbReference type="GO" id="GO:0043130">
    <property type="term" value="F:ubiquitin binding"/>
    <property type="evidence" value="ECO:0007669"/>
    <property type="project" value="InterPro"/>
</dbReference>
<evidence type="ECO:0000313" key="4">
    <source>
        <dbReference type="EMBL" id="QDV73131.1"/>
    </source>
</evidence>
<dbReference type="InterPro" id="IPR025574">
    <property type="entry name" value="Nucleoporin_FG_rpt"/>
</dbReference>
<dbReference type="EMBL" id="CP036349">
    <property type="protein sequence ID" value="QDV73131.1"/>
    <property type="molecule type" value="Genomic_DNA"/>
</dbReference>
<feature type="domain" description="SLA1 homology" evidence="3">
    <location>
        <begin position="451"/>
        <end position="507"/>
    </location>
</feature>
<feature type="compositionally biased region" description="Low complexity" evidence="1">
    <location>
        <begin position="252"/>
        <end position="261"/>
    </location>
</feature>
<feature type="compositionally biased region" description="Acidic residues" evidence="1">
    <location>
        <begin position="358"/>
        <end position="416"/>
    </location>
</feature>
<feature type="compositionally biased region" description="Acidic residues" evidence="1">
    <location>
        <begin position="280"/>
        <end position="348"/>
    </location>
</feature>
<feature type="compositionally biased region" description="Acidic residues" evidence="1">
    <location>
        <begin position="200"/>
        <end position="227"/>
    </location>
</feature>
<dbReference type="GO" id="GO:0008092">
    <property type="term" value="F:cytoskeletal protein binding"/>
    <property type="evidence" value="ECO:0007669"/>
    <property type="project" value="InterPro"/>
</dbReference>
<feature type="compositionally biased region" description="Acidic residues" evidence="1">
    <location>
        <begin position="262"/>
        <end position="272"/>
    </location>
</feature>
<protein>
    <recommendedName>
        <fullName evidence="3">SLA1 homology domain-containing protein</fullName>
    </recommendedName>
</protein>
<feature type="signal peptide" evidence="2">
    <location>
        <begin position="1"/>
        <end position="25"/>
    </location>
</feature>
<keyword evidence="2" id="KW-0732">Signal</keyword>
<feature type="region of interest" description="Disordered" evidence="1">
    <location>
        <begin position="519"/>
        <end position="547"/>
    </location>
</feature>
<dbReference type="Gene3D" id="2.30.30.700">
    <property type="entry name" value="SLA1 homology domain 1"/>
    <property type="match status" value="1"/>
</dbReference>
<dbReference type="GO" id="GO:0042802">
    <property type="term" value="F:identical protein binding"/>
    <property type="evidence" value="ECO:0007669"/>
    <property type="project" value="InterPro"/>
</dbReference>
<dbReference type="AlphaFoldDB" id="A0A518K5R0"/>
<feature type="region of interest" description="Disordered" evidence="1">
    <location>
        <begin position="84"/>
        <end position="429"/>
    </location>
</feature>
<evidence type="ECO:0000259" key="3">
    <source>
        <dbReference type="Pfam" id="PF03983"/>
    </source>
</evidence>
<dbReference type="GO" id="GO:0030674">
    <property type="term" value="F:protein-macromolecule adaptor activity"/>
    <property type="evidence" value="ECO:0007669"/>
    <property type="project" value="InterPro"/>
</dbReference>
<dbReference type="Proteomes" id="UP000316426">
    <property type="component" value="Chromosome"/>
</dbReference>
<feature type="compositionally biased region" description="Low complexity" evidence="1">
    <location>
        <begin position="417"/>
        <end position="426"/>
    </location>
</feature>
<gene>
    <name evidence="4" type="ORF">Spa11_13230</name>
</gene>
<dbReference type="Pfam" id="PF13634">
    <property type="entry name" value="Nucleoporin_FG"/>
    <property type="match status" value="2"/>
</dbReference>
<proteinExistence type="predicted"/>
<dbReference type="KEGG" id="bmei:Spa11_13230"/>
<sequence precursor="true">MKKTAAFRFLSATLAVLLALNTAAAGRWLRSCWTPPVGAFCDPCFVAPVDESCCEPMPCETAVSSSFAPNGDCGCGGEVIGSAPTTVHGEPTPALAEPEEQPAPQPFSGGFRSDTPAPAPIPNEPPSEDWSTGVEEPAAAEEPVAEEPVFEEPVPAEEPAVDLFNDPTPVVEEPAAQPEMTEPEVTEPADDLFGAPAEEPAVEEPADDLFGDEPMAEEPATEQPENELFDRPAEIIEEEPAVEEPADDLFGAPAEEPANEAPADDLFGEPAEEPAAQEAPADDLFGEEPMVDEPAVEEPADDLFGEDPAAEEPANDLFGEEPAADEPAEDLFGEEPMADEPATEESLDDLFGTPADEPAADEPAGDDLFGEEPMADEPAEDDLFGEEPAADEAPAEDAEDDLFGGFGEEEEEEAAPADETPAVDAAPADEEVEDDLFGGLGAVLREPGGVDSAKDRTWVDNSGRFSTVGRLIAIDGNAIRLAKQGGGVASVPLSRLSQVDLEFVSRQALAQDQVRELTIARGGKPSSDSPKQAKSKDANTLLRTAQL</sequence>
<dbReference type="RefSeq" id="WP_197529787.1">
    <property type="nucleotide sequence ID" value="NZ_CP036349.1"/>
</dbReference>
<evidence type="ECO:0000256" key="1">
    <source>
        <dbReference type="SAM" id="MobiDB-lite"/>
    </source>
</evidence>
<feature type="compositionally biased region" description="Acidic residues" evidence="1">
    <location>
        <begin position="181"/>
        <end position="190"/>
    </location>
</feature>